<reference evidence="2" key="1">
    <citation type="submission" date="2022-11" db="UniProtKB">
        <authorList>
            <consortium name="WormBaseParasite"/>
        </authorList>
    </citation>
    <scope>IDENTIFICATION</scope>
</reference>
<sequence>MFEIPAPLSSSYTPVKPHADIDLQEREKFWKEQQAEEEQRRRDEVKKNEEKSKLFQMERKQLESKLHETHLNTAKSPPSTPSAKPQPPSSQQQKKSALISGRTQMFEQRAQELADTKPVAKPKNFKFEVAVTKPLGKGGNKENGTTSSSGTSSVNGGSTEHIDSTPAKSTAEIRKQFADGTLISPTSSSPKSSISSPPPSYTNGNNGNDMPSPPPLPTSPPPPTNRVIALWDYQANEGNEISFDPDDIITEVEKVHDGWWKGRAPNGQFGLFPSNFVKPL</sequence>
<accession>A0AC34EZY3</accession>
<organism evidence="1 2">
    <name type="scientific">Panagrolaimus sp. ES5</name>
    <dbReference type="NCBI Taxonomy" id="591445"/>
    <lineage>
        <taxon>Eukaryota</taxon>
        <taxon>Metazoa</taxon>
        <taxon>Ecdysozoa</taxon>
        <taxon>Nematoda</taxon>
        <taxon>Chromadorea</taxon>
        <taxon>Rhabditida</taxon>
        <taxon>Tylenchina</taxon>
        <taxon>Panagrolaimomorpha</taxon>
        <taxon>Panagrolaimoidea</taxon>
        <taxon>Panagrolaimidae</taxon>
        <taxon>Panagrolaimus</taxon>
    </lineage>
</organism>
<name>A0AC34EZY3_9BILA</name>
<dbReference type="Proteomes" id="UP000887579">
    <property type="component" value="Unplaced"/>
</dbReference>
<proteinExistence type="predicted"/>
<evidence type="ECO:0000313" key="2">
    <source>
        <dbReference type="WBParaSite" id="ES5_v2.g1009.t1"/>
    </source>
</evidence>
<protein>
    <submittedName>
        <fullName evidence="2">SH3 domain-containing protein</fullName>
    </submittedName>
</protein>
<evidence type="ECO:0000313" key="1">
    <source>
        <dbReference type="Proteomes" id="UP000887579"/>
    </source>
</evidence>
<dbReference type="WBParaSite" id="ES5_v2.g1009.t1">
    <property type="protein sequence ID" value="ES5_v2.g1009.t1"/>
    <property type="gene ID" value="ES5_v2.g1009"/>
</dbReference>